<name>A0ABR0RHH8_9EURO</name>
<feature type="compositionally biased region" description="Low complexity" evidence="6">
    <location>
        <begin position="208"/>
        <end position="219"/>
    </location>
</feature>
<keyword evidence="9" id="KW-1185">Reference proteome</keyword>
<feature type="compositionally biased region" description="Polar residues" evidence="6">
    <location>
        <begin position="12"/>
        <end position="43"/>
    </location>
</feature>
<accession>A0ABR0RHH8</accession>
<dbReference type="PANTHER" id="PTHR47654">
    <property type="entry name" value="ZN(II)2CYS6 TRANSCRIPTION FACTOR (EUROFUNG)-RELATED"/>
    <property type="match status" value="1"/>
</dbReference>
<keyword evidence="5" id="KW-0539">Nucleus</keyword>
<feature type="compositionally biased region" description="Basic and acidic residues" evidence="6">
    <location>
        <begin position="229"/>
        <end position="240"/>
    </location>
</feature>
<gene>
    <name evidence="8" type="ORF">PMZ80_007497</name>
</gene>
<keyword evidence="3" id="KW-0238">DNA-binding</keyword>
<evidence type="ECO:0000256" key="5">
    <source>
        <dbReference type="ARBA" id="ARBA00023242"/>
    </source>
</evidence>
<dbReference type="RefSeq" id="XP_064728169.1">
    <property type="nucleotide sequence ID" value="XM_064875905.1"/>
</dbReference>
<protein>
    <recommendedName>
        <fullName evidence="7">Zn(2)-C6 fungal-type domain-containing protein</fullName>
    </recommendedName>
</protein>
<dbReference type="Proteomes" id="UP001334248">
    <property type="component" value="Unassembled WGS sequence"/>
</dbReference>
<dbReference type="InterPro" id="IPR053230">
    <property type="entry name" value="Trans_reg_galc"/>
</dbReference>
<feature type="region of interest" description="Disordered" evidence="6">
    <location>
        <begin position="815"/>
        <end position="868"/>
    </location>
</feature>
<keyword evidence="1" id="KW-0479">Metal-binding</keyword>
<dbReference type="SMART" id="SM00066">
    <property type="entry name" value="GAL4"/>
    <property type="match status" value="1"/>
</dbReference>
<evidence type="ECO:0000313" key="9">
    <source>
        <dbReference type="Proteomes" id="UP001334248"/>
    </source>
</evidence>
<dbReference type="InterPro" id="IPR001138">
    <property type="entry name" value="Zn2Cys6_DnaBD"/>
</dbReference>
<feature type="region of interest" description="Disordered" evidence="6">
    <location>
        <begin position="933"/>
        <end position="960"/>
    </location>
</feature>
<dbReference type="SMART" id="SM00906">
    <property type="entry name" value="Fungal_trans"/>
    <property type="match status" value="1"/>
</dbReference>
<evidence type="ECO:0000256" key="6">
    <source>
        <dbReference type="SAM" id="MobiDB-lite"/>
    </source>
</evidence>
<evidence type="ECO:0000256" key="2">
    <source>
        <dbReference type="ARBA" id="ARBA00023015"/>
    </source>
</evidence>
<evidence type="ECO:0000313" key="8">
    <source>
        <dbReference type="EMBL" id="KAK5940079.1"/>
    </source>
</evidence>
<dbReference type="InterPro" id="IPR036864">
    <property type="entry name" value="Zn2-C6_fun-type_DNA-bd_sf"/>
</dbReference>
<dbReference type="GeneID" id="90000946"/>
<dbReference type="PROSITE" id="PS00463">
    <property type="entry name" value="ZN2_CY6_FUNGAL_1"/>
    <property type="match status" value="1"/>
</dbReference>
<organism evidence="8 9">
    <name type="scientific">Knufia obscura</name>
    <dbReference type="NCBI Taxonomy" id="1635080"/>
    <lineage>
        <taxon>Eukaryota</taxon>
        <taxon>Fungi</taxon>
        <taxon>Dikarya</taxon>
        <taxon>Ascomycota</taxon>
        <taxon>Pezizomycotina</taxon>
        <taxon>Eurotiomycetes</taxon>
        <taxon>Chaetothyriomycetidae</taxon>
        <taxon>Chaetothyriales</taxon>
        <taxon>Trichomeriaceae</taxon>
        <taxon>Knufia</taxon>
    </lineage>
</organism>
<reference evidence="8 9" key="1">
    <citation type="journal article" date="2023" name="Res Sq">
        <title>Genomic and morphological characterization of Knufia obscura isolated from the Mars 2020 spacecraft assembly facility.</title>
        <authorList>
            <person name="Chander A.M."/>
            <person name="Teixeira M.M."/>
            <person name="Singh N.K."/>
            <person name="Williams M.P."/>
            <person name="Parker C.W."/>
            <person name="Leo P."/>
            <person name="Stajich J.E."/>
            <person name="Torok T."/>
            <person name="Tighe S."/>
            <person name="Mason C.E."/>
            <person name="Venkateswaran K."/>
        </authorList>
    </citation>
    <scope>NUCLEOTIDE SEQUENCE [LARGE SCALE GENOMIC DNA]</scope>
    <source>
        <strain evidence="8 9">CCFEE 5817</strain>
    </source>
</reference>
<feature type="compositionally biased region" description="Low complexity" evidence="6">
    <location>
        <begin position="550"/>
        <end position="590"/>
    </location>
</feature>
<dbReference type="InterPro" id="IPR007219">
    <property type="entry name" value="XnlR_reg_dom"/>
</dbReference>
<dbReference type="PROSITE" id="PS50048">
    <property type="entry name" value="ZN2_CY6_FUNGAL_2"/>
    <property type="match status" value="1"/>
</dbReference>
<evidence type="ECO:0000256" key="3">
    <source>
        <dbReference type="ARBA" id="ARBA00023125"/>
    </source>
</evidence>
<dbReference type="CDD" id="cd12148">
    <property type="entry name" value="fungal_TF_MHR"/>
    <property type="match status" value="1"/>
</dbReference>
<dbReference type="SUPFAM" id="SSF57701">
    <property type="entry name" value="Zn2/Cys6 DNA-binding domain"/>
    <property type="match status" value="1"/>
</dbReference>
<feature type="region of interest" description="Disordered" evidence="6">
    <location>
        <begin position="540"/>
        <end position="590"/>
    </location>
</feature>
<dbReference type="Gene3D" id="4.10.240.10">
    <property type="entry name" value="Zn(2)-C6 fungal-type DNA-binding domain"/>
    <property type="match status" value="1"/>
</dbReference>
<dbReference type="Pfam" id="PF04082">
    <property type="entry name" value="Fungal_trans"/>
    <property type="match status" value="1"/>
</dbReference>
<dbReference type="PANTHER" id="PTHR47654:SF5">
    <property type="entry name" value="TRANSCRIPTION FACTOR DOMAIN-CONTAINING PROTEIN"/>
    <property type="match status" value="1"/>
</dbReference>
<feature type="region of interest" description="Disordered" evidence="6">
    <location>
        <begin position="184"/>
        <end position="244"/>
    </location>
</feature>
<comment type="caution">
    <text evidence="8">The sequence shown here is derived from an EMBL/GenBank/DDBJ whole genome shotgun (WGS) entry which is preliminary data.</text>
</comment>
<feature type="domain" description="Zn(2)-C6 fungal-type" evidence="7">
    <location>
        <begin position="107"/>
        <end position="137"/>
    </location>
</feature>
<proteinExistence type="predicted"/>
<keyword evidence="2" id="KW-0805">Transcription regulation</keyword>
<dbReference type="Pfam" id="PF00172">
    <property type="entry name" value="Zn_clus"/>
    <property type="match status" value="1"/>
</dbReference>
<evidence type="ECO:0000256" key="4">
    <source>
        <dbReference type="ARBA" id="ARBA00023163"/>
    </source>
</evidence>
<evidence type="ECO:0000259" key="7">
    <source>
        <dbReference type="PROSITE" id="PS50048"/>
    </source>
</evidence>
<evidence type="ECO:0000256" key="1">
    <source>
        <dbReference type="ARBA" id="ARBA00022723"/>
    </source>
</evidence>
<keyword evidence="4" id="KW-0804">Transcription</keyword>
<sequence length="960" mass="106257">MVFNPPQLPGLQESSSKSTGSSDLPSDTPSSARPSATPRTPFTPSAPSPAQPYFRTPGPPVSPATGPMSGSEPSSKAAKVAIPRLKRSLEGVDGNTKSGGRHRVTHACEPCRNRKTKCSGERPACRHCQDFKIQCYYADGKRDRVKKQFGSLQDKVADYEKILRGLSGRVSESDADLIRTTLERAAQMDPDEATTDGATLPSVEPDGVSEASGAESEVSGGEGSTGALDRTEEDFTREGAKTTGYMGKNSDITWLQRLRQENKYGEGTSAQDANQERLYELAGRSFRSHMSQNTTDVALPEADSGFTIQDSSYHLNDLNIFAYEAVAPYEMPTNDHARMLFNTYMQRVHPAFPIVGRMNLHNQFFKFMSKNGAQQAPRKWLAIINLIFAIAAKYSHFIQADWAGDERDHVIYFTRARMLAVTDETIFNHPDLQMIQILGLMSYYLLVIDQINRAWCLTGMAIRASNALALNMRNDSDDLSNGLKEVRYRVWWSLYALEHQLCGMTGRVNCILDDHCTCPLPVPVLEEDFETPLGQKLLSKEHQTTDRMPSSNANTTAGSNSSSRSGSNTKAELSRSPSTTQSTQSPADSTLEWAKDVRPNMALYFLHLVQISRLTQVIFQRLYNPTAVQARWSEIQSQIGDLNEQLDNWYRKLPAAFDFRRSQRDKDFIEARLSLGFFYYSTKMILHRPCLCRLDRKIPGQSAKSREFNRTAAITCVTSAQDQLALIPDTPNAVGFLKVGPWTTILHNLVQAVAVLMLEISFRAHHMPEQADDMIDSAKKAIRWLHALGEDNLAAARAWQLSNMMLRNAVGKIGRTVDDLPSKPPRTAGPGSDDISMATGSSSTQDGYGHGHTHSHRHGVNPGYMPPTSMTTSGMGMGDMSGMPMSSLSGYNDPLSAYDQFMSMGGNVDPSQMQFSQSSTPVQFQQGPTDAEMSFMDQFTDSRSEHPRQRGNQGGRSGFD</sequence>
<dbReference type="EMBL" id="JAVHJV010000009">
    <property type="protein sequence ID" value="KAK5940079.1"/>
    <property type="molecule type" value="Genomic_DNA"/>
</dbReference>
<dbReference type="CDD" id="cd00067">
    <property type="entry name" value="GAL4"/>
    <property type="match status" value="1"/>
</dbReference>
<feature type="region of interest" description="Disordered" evidence="6">
    <location>
        <begin position="1"/>
        <end position="103"/>
    </location>
</feature>